<dbReference type="InterPro" id="IPR003593">
    <property type="entry name" value="AAA+_ATPase"/>
</dbReference>
<dbReference type="InterPro" id="IPR015855">
    <property type="entry name" value="ABC_transpr_MalK-like"/>
</dbReference>
<dbReference type="Pfam" id="PF17912">
    <property type="entry name" value="OB_MalK"/>
    <property type="match status" value="1"/>
</dbReference>
<dbReference type="EMBL" id="JASSPP010000002">
    <property type="protein sequence ID" value="MDK9580311.1"/>
    <property type="molecule type" value="Genomic_DNA"/>
</dbReference>
<organism evidence="8 9">
    <name type="scientific">Sneathia sanguinegens</name>
    <dbReference type="NCBI Taxonomy" id="40543"/>
    <lineage>
        <taxon>Bacteria</taxon>
        <taxon>Fusobacteriati</taxon>
        <taxon>Fusobacteriota</taxon>
        <taxon>Fusobacteriia</taxon>
        <taxon>Fusobacteriales</taxon>
        <taxon>Leptotrichiaceae</taxon>
        <taxon>Sneathia</taxon>
    </lineage>
</organism>
<dbReference type="GO" id="GO:0005524">
    <property type="term" value="F:ATP binding"/>
    <property type="evidence" value="ECO:0007669"/>
    <property type="project" value="UniProtKB-KW"/>
</dbReference>
<dbReference type="InterPro" id="IPR012340">
    <property type="entry name" value="NA-bd_OB-fold"/>
</dbReference>
<dbReference type="SMART" id="SM00382">
    <property type="entry name" value="AAA"/>
    <property type="match status" value="1"/>
</dbReference>
<keyword evidence="4" id="KW-0547">Nucleotide-binding</keyword>
<keyword evidence="9" id="KW-1185">Reference proteome</keyword>
<keyword evidence="6" id="KW-0472">Membrane</keyword>
<evidence type="ECO:0000256" key="3">
    <source>
        <dbReference type="ARBA" id="ARBA00022519"/>
    </source>
</evidence>
<proteinExistence type="predicted"/>
<evidence type="ECO:0000256" key="2">
    <source>
        <dbReference type="ARBA" id="ARBA00022475"/>
    </source>
</evidence>
<keyword evidence="3" id="KW-0997">Cell inner membrane</keyword>
<dbReference type="InterPro" id="IPR017871">
    <property type="entry name" value="ABC_transporter-like_CS"/>
</dbReference>
<accession>A0ABT7HIG8</accession>
<feature type="domain" description="ABC transporter" evidence="7">
    <location>
        <begin position="4"/>
        <end position="235"/>
    </location>
</feature>
<evidence type="ECO:0000256" key="4">
    <source>
        <dbReference type="ARBA" id="ARBA00022741"/>
    </source>
</evidence>
<dbReference type="PROSITE" id="PS50893">
    <property type="entry name" value="ABC_TRANSPORTER_2"/>
    <property type="match status" value="1"/>
</dbReference>
<keyword evidence="2" id="KW-1003">Cell membrane</keyword>
<dbReference type="InterPro" id="IPR003439">
    <property type="entry name" value="ABC_transporter-like_ATP-bd"/>
</dbReference>
<evidence type="ECO:0000259" key="7">
    <source>
        <dbReference type="PROSITE" id="PS50893"/>
    </source>
</evidence>
<evidence type="ECO:0000313" key="9">
    <source>
        <dbReference type="Proteomes" id="UP001225134"/>
    </source>
</evidence>
<dbReference type="PANTHER" id="PTHR43875:SF3">
    <property type="entry name" value="MALTOSE_MALTODEXTRIN IMPORT ATP-BINDING PROTEIN MALK"/>
    <property type="match status" value="1"/>
</dbReference>
<name>A0ABT7HIG8_9FUSO</name>
<dbReference type="InterPro" id="IPR040582">
    <property type="entry name" value="OB_MalK-like"/>
</dbReference>
<dbReference type="InterPro" id="IPR047641">
    <property type="entry name" value="ABC_transpr_MalK/UgpC-like"/>
</dbReference>
<dbReference type="Pfam" id="PF00005">
    <property type="entry name" value="ABC_tran"/>
    <property type="match status" value="1"/>
</dbReference>
<dbReference type="PROSITE" id="PS00211">
    <property type="entry name" value="ABC_TRANSPORTER_1"/>
    <property type="match status" value="1"/>
</dbReference>
<sequence length="363" mass="41117">MACVILKNVEKQYPNGFKAVHEINLEIKDGEFMVFVGPSGCAKSTTLRMIAGLEEITGGEIYIGDTLVNDVAPKDRGIAMVFQNYALYPHMTVYENMAFGLKLRKISKQEIDKRVKEAAEKLEITELLNRKPKEMSGGQRQRVALGRAIVRHPKVFLFDEPLSNLDAKLRVSMRVRITQLHKELKTTMIYVTHDQVEAMTMGERITVLNYGKIMQVDTPLNLYHRPANKFVAGFIGSPTMNLIEADLIEEDSKIYVKIADQKIPLNADKVAKVKSYIGKRVIFGIRPESISLGTESDIKGEVTVVEQMGNEEYIYFNMGMKQWTSRINVEGIDLSKKSGTCYFKFDTSKCHIFDIETEKNVSL</sequence>
<dbReference type="PANTHER" id="PTHR43875">
    <property type="entry name" value="MALTODEXTRIN IMPORT ATP-BINDING PROTEIN MSMX"/>
    <property type="match status" value="1"/>
</dbReference>
<protein>
    <submittedName>
        <fullName evidence="8">Sn-glycerol-3-phosphate ABC transporter ATP-binding protein UgpC</fullName>
    </submittedName>
</protein>
<dbReference type="RefSeq" id="WP_285152676.1">
    <property type="nucleotide sequence ID" value="NZ_JASSPP010000002.1"/>
</dbReference>
<keyword evidence="1" id="KW-0813">Transport</keyword>
<evidence type="ECO:0000313" key="8">
    <source>
        <dbReference type="EMBL" id="MDK9580311.1"/>
    </source>
</evidence>
<evidence type="ECO:0000256" key="6">
    <source>
        <dbReference type="ARBA" id="ARBA00023136"/>
    </source>
</evidence>
<dbReference type="InterPro" id="IPR008995">
    <property type="entry name" value="Mo/tungstate-bd_C_term_dom"/>
</dbReference>
<keyword evidence="5 8" id="KW-0067">ATP-binding</keyword>
<dbReference type="CDD" id="cd03301">
    <property type="entry name" value="ABC_MalK_N"/>
    <property type="match status" value="1"/>
</dbReference>
<dbReference type="SUPFAM" id="SSF52540">
    <property type="entry name" value="P-loop containing nucleoside triphosphate hydrolases"/>
    <property type="match status" value="1"/>
</dbReference>
<dbReference type="Gene3D" id="3.40.50.300">
    <property type="entry name" value="P-loop containing nucleotide triphosphate hydrolases"/>
    <property type="match status" value="1"/>
</dbReference>
<dbReference type="InterPro" id="IPR027417">
    <property type="entry name" value="P-loop_NTPase"/>
</dbReference>
<dbReference type="Gene3D" id="2.40.50.140">
    <property type="entry name" value="Nucleic acid-binding proteins"/>
    <property type="match status" value="1"/>
</dbReference>
<evidence type="ECO:0000256" key="1">
    <source>
        <dbReference type="ARBA" id="ARBA00022448"/>
    </source>
</evidence>
<reference evidence="8 9" key="1">
    <citation type="submission" date="2023-06" db="EMBL/GenBank/DDBJ databases">
        <title>Antibody response to the Sneathia vaginalis cytopathogenic toxin A during pregnancy.</title>
        <authorList>
            <person name="Mccoy Z.T."/>
            <person name="Serrano M.G."/>
            <person name="Spaine K."/>
            <person name="Edwards D.J."/>
            <person name="Buck G.A."/>
            <person name="Jefferson K."/>
        </authorList>
    </citation>
    <scope>NUCLEOTIDE SEQUENCE [LARGE SCALE GENOMIC DNA]</scope>
    <source>
        <strain evidence="8 9">CCUG 42621</strain>
    </source>
</reference>
<comment type="caution">
    <text evidence="8">The sequence shown here is derived from an EMBL/GenBank/DDBJ whole genome shotgun (WGS) entry which is preliminary data.</text>
</comment>
<evidence type="ECO:0000256" key="5">
    <source>
        <dbReference type="ARBA" id="ARBA00022840"/>
    </source>
</evidence>
<dbReference type="SUPFAM" id="SSF50331">
    <property type="entry name" value="MOP-like"/>
    <property type="match status" value="1"/>
</dbReference>
<gene>
    <name evidence="8" type="primary">ugpC</name>
    <name evidence="8" type="ORF">QQA45_02095</name>
</gene>
<dbReference type="Gene3D" id="2.40.50.100">
    <property type="match status" value="1"/>
</dbReference>
<dbReference type="Proteomes" id="UP001225134">
    <property type="component" value="Unassembled WGS sequence"/>
</dbReference>
<dbReference type="NCBIfam" id="NF008653">
    <property type="entry name" value="PRK11650.1"/>
    <property type="match status" value="1"/>
</dbReference>